<comment type="caution">
    <text evidence="1">The sequence shown here is derived from an EMBL/GenBank/DDBJ whole genome shotgun (WGS) entry which is preliminary data.</text>
</comment>
<feature type="non-terminal residue" evidence="1">
    <location>
        <position position="248"/>
    </location>
</feature>
<accession>A0ABR1Y6Y2</accession>
<gene>
    <name evidence="1" type="ORF">IWX90DRAFT_420914</name>
</gene>
<dbReference type="EMBL" id="JBBWUH010000001">
    <property type="protein sequence ID" value="KAK8177396.1"/>
    <property type="molecule type" value="Genomic_DNA"/>
</dbReference>
<organism evidence="1 2">
    <name type="scientific">Phyllosticta citrichinensis</name>
    <dbReference type="NCBI Taxonomy" id="1130410"/>
    <lineage>
        <taxon>Eukaryota</taxon>
        <taxon>Fungi</taxon>
        <taxon>Dikarya</taxon>
        <taxon>Ascomycota</taxon>
        <taxon>Pezizomycotina</taxon>
        <taxon>Dothideomycetes</taxon>
        <taxon>Dothideomycetes incertae sedis</taxon>
        <taxon>Botryosphaeriales</taxon>
        <taxon>Phyllostictaceae</taxon>
        <taxon>Phyllosticta</taxon>
    </lineage>
</organism>
<name>A0ABR1Y6Y2_9PEZI</name>
<evidence type="ECO:0000313" key="1">
    <source>
        <dbReference type="EMBL" id="KAK8177396.1"/>
    </source>
</evidence>
<proteinExistence type="predicted"/>
<sequence length="248" mass="28026">MPPKQTQSLVEGNIWNLSRQHHRRAALRCFGTHGSETRQKFEDRNPHLTHAERQALYNSGTNLNQPISWPIGKPVFAPFKIIKDSGYTQRRYQNVKYGTHRVTFADYYGNQHGSDISHTLYCGKGGSNHDQPSTGTNINPLQLCAESNELNQSRKACFLAFEYRLYARISAVPDATGAPGIRHTFLNSSNPVCESLHGHMRCDFDWRSWRNEWDAYMGQGAGVSSSFFTGQSFIMQGDTDTEADTESD</sequence>
<protein>
    <submittedName>
        <fullName evidence="1">Uncharacterized protein</fullName>
    </submittedName>
</protein>
<evidence type="ECO:0000313" key="2">
    <source>
        <dbReference type="Proteomes" id="UP001456524"/>
    </source>
</evidence>
<dbReference type="Proteomes" id="UP001456524">
    <property type="component" value="Unassembled WGS sequence"/>
</dbReference>
<reference evidence="1 2" key="1">
    <citation type="journal article" date="2022" name="G3 (Bethesda)">
        <title>Enemy or ally: a genomic approach to elucidate the lifestyle of Phyllosticta citrichinaensis.</title>
        <authorList>
            <person name="Buijs V.A."/>
            <person name="Groenewald J.Z."/>
            <person name="Haridas S."/>
            <person name="LaButti K.M."/>
            <person name="Lipzen A."/>
            <person name="Martin F.M."/>
            <person name="Barry K."/>
            <person name="Grigoriev I.V."/>
            <person name="Crous P.W."/>
            <person name="Seidl M.F."/>
        </authorList>
    </citation>
    <scope>NUCLEOTIDE SEQUENCE [LARGE SCALE GENOMIC DNA]</scope>
    <source>
        <strain evidence="1 2">CBS 129764</strain>
    </source>
</reference>
<keyword evidence="2" id="KW-1185">Reference proteome</keyword>